<evidence type="ECO:0000259" key="1">
    <source>
        <dbReference type="Pfam" id="PF00646"/>
    </source>
</evidence>
<dbReference type="OrthoDB" id="5910980at2759"/>
<feature type="domain" description="DUF38" evidence="2">
    <location>
        <begin position="247"/>
        <end position="381"/>
    </location>
</feature>
<dbReference type="InterPro" id="IPR040161">
    <property type="entry name" value="FB224"/>
</dbReference>
<evidence type="ECO:0000259" key="3">
    <source>
        <dbReference type="Pfam" id="PF17906"/>
    </source>
</evidence>
<feature type="domain" description="Mos1 transposase HTH" evidence="3">
    <location>
        <begin position="77"/>
        <end position="123"/>
    </location>
</feature>
<dbReference type="CDD" id="cd22150">
    <property type="entry name" value="F-box_CeFBXA-like"/>
    <property type="match status" value="1"/>
</dbReference>
<dbReference type="PANTHER" id="PTHR23015:SF4">
    <property type="entry name" value="DUF38 DOMAIN-CONTAINING PROTEIN-RELATED"/>
    <property type="match status" value="1"/>
</dbReference>
<proteinExistence type="predicted"/>
<dbReference type="GO" id="GO:0045087">
    <property type="term" value="P:innate immune response"/>
    <property type="evidence" value="ECO:0007669"/>
    <property type="project" value="TreeGrafter"/>
</dbReference>
<dbReference type="HOGENOM" id="CLU_030831_2_0_1"/>
<protein>
    <recommendedName>
        <fullName evidence="6">F-box domain-containing protein</fullName>
    </recommendedName>
</protein>
<dbReference type="OMA" id="WITEFLT"/>
<evidence type="ECO:0000259" key="2">
    <source>
        <dbReference type="Pfam" id="PF01827"/>
    </source>
</evidence>
<dbReference type="Pfam" id="PF00646">
    <property type="entry name" value="F-box"/>
    <property type="match status" value="1"/>
</dbReference>
<dbReference type="InterPro" id="IPR001810">
    <property type="entry name" value="F-box_dom"/>
</dbReference>
<dbReference type="InParanoid" id="E3NBG1"/>
<dbReference type="Pfam" id="PF01827">
    <property type="entry name" value="FTH"/>
    <property type="match status" value="1"/>
</dbReference>
<dbReference type="InterPro" id="IPR041426">
    <property type="entry name" value="Mos1_HTH"/>
</dbReference>
<dbReference type="AlphaFoldDB" id="E3NBG1"/>
<dbReference type="PANTHER" id="PTHR23015">
    <property type="entry name" value="UNCHARACTERIZED C.ELEGANS PROTEIN"/>
    <property type="match status" value="1"/>
</dbReference>
<sequence length="427" mass="49415">MTNIPSNSPIDIRALVLYDIHQWKTTKNSYKNYEKMCEVMRNETISYEEYESFFNKFLEESYYSTRDKSSTDIPIPDIRGCILSNVINGKSAEKSIEDLCNAFKHHKIDKEDHDYWFKRFENGHLFNRVMFSDFPEDVFAEIVGKCDIKSYFNLRNVSFGLRTIIDQLAPPCTAIEVTCGHTGIKFLVNRSVLADSHFLEKANRNQPMEAFEKRIPESLTLLLRNRKLRLKYFTFYSFYSDQETHSYIKTVINLLNSSSRKIYVENCSIGVGSTEDLIGILQCLKPGTLEKIYLTGHFARIDINKIVEMVQWKQAKHLESEDLVLPSIEHLLHFSTVEASVVSSSLEDVIQLCEALSKSPSKAINFESFTLETESETQMDTAVKSVLNLQPTASPQIYSIPNTNLVIQFECPYRWNWNLQVLKIYKN</sequence>
<evidence type="ECO:0008006" key="6">
    <source>
        <dbReference type="Google" id="ProtNLM"/>
    </source>
</evidence>
<name>E3NBG1_CAERE</name>
<reference evidence="4" key="1">
    <citation type="submission" date="2007-07" db="EMBL/GenBank/DDBJ databases">
        <title>PCAP assembly of the Caenorhabditis remanei genome.</title>
        <authorList>
            <consortium name="The Caenorhabditis remanei Sequencing Consortium"/>
            <person name="Wilson R.K."/>
        </authorList>
    </citation>
    <scope>NUCLEOTIDE SEQUENCE [LARGE SCALE GENOMIC DNA]</scope>
    <source>
        <strain evidence="4">PB4641</strain>
    </source>
</reference>
<accession>E3NBG1</accession>
<organism evidence="5">
    <name type="scientific">Caenorhabditis remanei</name>
    <name type="common">Caenorhabditis vulgaris</name>
    <dbReference type="NCBI Taxonomy" id="31234"/>
    <lineage>
        <taxon>Eukaryota</taxon>
        <taxon>Metazoa</taxon>
        <taxon>Ecdysozoa</taxon>
        <taxon>Nematoda</taxon>
        <taxon>Chromadorea</taxon>
        <taxon>Rhabditida</taxon>
        <taxon>Rhabditina</taxon>
        <taxon>Rhabditomorpha</taxon>
        <taxon>Rhabditoidea</taxon>
        <taxon>Rhabditidae</taxon>
        <taxon>Peloderinae</taxon>
        <taxon>Caenorhabditis</taxon>
    </lineage>
</organism>
<dbReference type="EMBL" id="DS268585">
    <property type="protein sequence ID" value="EFO91965.1"/>
    <property type="molecule type" value="Genomic_DNA"/>
</dbReference>
<gene>
    <name evidence="4" type="ORF">CRE_11430</name>
</gene>
<dbReference type="Pfam" id="PF17906">
    <property type="entry name" value="HTH_48"/>
    <property type="match status" value="2"/>
</dbReference>
<evidence type="ECO:0000313" key="4">
    <source>
        <dbReference type="EMBL" id="EFO91965.1"/>
    </source>
</evidence>
<feature type="domain" description="F-box" evidence="1">
    <location>
        <begin position="131"/>
        <end position="168"/>
    </location>
</feature>
<dbReference type="FunCoup" id="E3NBG1">
    <property type="interactions" value="2010"/>
</dbReference>
<dbReference type="InterPro" id="IPR002900">
    <property type="entry name" value="DUF38/FTH_CAE_spp"/>
</dbReference>
<evidence type="ECO:0000313" key="5">
    <source>
        <dbReference type="Proteomes" id="UP000008281"/>
    </source>
</evidence>
<keyword evidence="5" id="KW-1185">Reference proteome</keyword>
<feature type="domain" description="Mos1 transposase HTH" evidence="3">
    <location>
        <begin position="9"/>
        <end position="59"/>
    </location>
</feature>
<dbReference type="Proteomes" id="UP000008281">
    <property type="component" value="Unassembled WGS sequence"/>
</dbReference>